<keyword evidence="6" id="KW-1185">Reference proteome</keyword>
<evidence type="ECO:0000259" key="4">
    <source>
        <dbReference type="PROSITE" id="PS50949"/>
    </source>
</evidence>
<evidence type="ECO:0000313" key="5">
    <source>
        <dbReference type="EMBL" id="MFC7667682.1"/>
    </source>
</evidence>
<protein>
    <submittedName>
        <fullName evidence="5">GntR family transcriptional regulator</fullName>
    </submittedName>
</protein>
<evidence type="ECO:0000256" key="1">
    <source>
        <dbReference type="ARBA" id="ARBA00023015"/>
    </source>
</evidence>
<dbReference type="Pfam" id="PF00392">
    <property type="entry name" value="GntR"/>
    <property type="match status" value="1"/>
</dbReference>
<organism evidence="5 6">
    <name type="scientific">Hymenobacter humi</name>
    <dbReference type="NCBI Taxonomy" id="1411620"/>
    <lineage>
        <taxon>Bacteria</taxon>
        <taxon>Pseudomonadati</taxon>
        <taxon>Bacteroidota</taxon>
        <taxon>Cytophagia</taxon>
        <taxon>Cytophagales</taxon>
        <taxon>Hymenobacteraceae</taxon>
        <taxon>Hymenobacter</taxon>
    </lineage>
</organism>
<proteinExistence type="predicted"/>
<dbReference type="Proteomes" id="UP001596513">
    <property type="component" value="Unassembled WGS sequence"/>
</dbReference>
<keyword evidence="3" id="KW-0804">Transcription</keyword>
<feature type="domain" description="HTH gntR-type" evidence="4">
    <location>
        <begin position="12"/>
        <end position="80"/>
    </location>
</feature>
<dbReference type="Gene3D" id="1.10.10.10">
    <property type="entry name" value="Winged helix-like DNA-binding domain superfamily/Winged helix DNA-binding domain"/>
    <property type="match status" value="1"/>
</dbReference>
<dbReference type="PANTHER" id="PTHR38445:SF9">
    <property type="entry name" value="HTH-TYPE TRANSCRIPTIONAL REPRESSOR YTRA"/>
    <property type="match status" value="1"/>
</dbReference>
<evidence type="ECO:0000313" key="6">
    <source>
        <dbReference type="Proteomes" id="UP001596513"/>
    </source>
</evidence>
<name>A0ABW2U2U5_9BACT</name>
<dbReference type="PANTHER" id="PTHR38445">
    <property type="entry name" value="HTH-TYPE TRANSCRIPTIONAL REPRESSOR YTRA"/>
    <property type="match status" value="1"/>
</dbReference>
<accession>A0ABW2U2U5</accession>
<evidence type="ECO:0000256" key="2">
    <source>
        <dbReference type="ARBA" id="ARBA00023125"/>
    </source>
</evidence>
<sequence>MYQLQLKPLDKTPKYKQIVQSVIMDIERGVLKNGDHLPSISELSVEHYLARDTVEKAYREPAPAGLHYVGTGKGLLRGGQ</sequence>
<dbReference type="SUPFAM" id="SSF46785">
    <property type="entry name" value="Winged helix' DNA-binding domain"/>
    <property type="match status" value="1"/>
</dbReference>
<keyword evidence="2" id="KW-0238">DNA-binding</keyword>
<reference evidence="6" key="1">
    <citation type="journal article" date="2019" name="Int. J. Syst. Evol. Microbiol.">
        <title>The Global Catalogue of Microorganisms (GCM) 10K type strain sequencing project: providing services to taxonomists for standard genome sequencing and annotation.</title>
        <authorList>
            <consortium name="The Broad Institute Genomics Platform"/>
            <consortium name="The Broad Institute Genome Sequencing Center for Infectious Disease"/>
            <person name="Wu L."/>
            <person name="Ma J."/>
        </authorList>
    </citation>
    <scope>NUCLEOTIDE SEQUENCE [LARGE SCALE GENOMIC DNA]</scope>
    <source>
        <strain evidence="6">JCM 19635</strain>
    </source>
</reference>
<dbReference type="PROSITE" id="PS50949">
    <property type="entry name" value="HTH_GNTR"/>
    <property type="match status" value="1"/>
</dbReference>
<dbReference type="InterPro" id="IPR036388">
    <property type="entry name" value="WH-like_DNA-bd_sf"/>
</dbReference>
<evidence type="ECO:0000256" key="3">
    <source>
        <dbReference type="ARBA" id="ARBA00023163"/>
    </source>
</evidence>
<comment type="caution">
    <text evidence="5">The sequence shown here is derived from an EMBL/GenBank/DDBJ whole genome shotgun (WGS) entry which is preliminary data.</text>
</comment>
<gene>
    <name evidence="5" type="ORF">ACFQT0_10015</name>
</gene>
<dbReference type="RefSeq" id="WP_380202402.1">
    <property type="nucleotide sequence ID" value="NZ_JBHTEK010000001.1"/>
</dbReference>
<dbReference type="EMBL" id="JBHTEK010000001">
    <property type="protein sequence ID" value="MFC7667682.1"/>
    <property type="molecule type" value="Genomic_DNA"/>
</dbReference>
<dbReference type="InterPro" id="IPR000524">
    <property type="entry name" value="Tscrpt_reg_HTH_GntR"/>
</dbReference>
<keyword evidence="1" id="KW-0805">Transcription regulation</keyword>
<dbReference type="InterPro" id="IPR036390">
    <property type="entry name" value="WH_DNA-bd_sf"/>
</dbReference>